<dbReference type="Pfam" id="PF13637">
    <property type="entry name" value="Ank_4"/>
    <property type="match status" value="1"/>
</dbReference>
<proteinExistence type="predicted"/>
<keyword evidence="2 3" id="KW-0040">ANK repeat</keyword>
<dbReference type="InterPro" id="IPR036770">
    <property type="entry name" value="Ankyrin_rpt-contain_sf"/>
</dbReference>
<dbReference type="GO" id="GO:0000976">
    <property type="term" value="F:transcription cis-regulatory region binding"/>
    <property type="evidence" value="ECO:0007669"/>
    <property type="project" value="TreeGrafter"/>
</dbReference>
<reference evidence="4" key="1">
    <citation type="submission" date="2021-02" db="EMBL/GenBank/DDBJ databases">
        <authorList>
            <person name="Nowell W R."/>
        </authorList>
    </citation>
    <scope>NUCLEOTIDE SEQUENCE</scope>
</reference>
<evidence type="ECO:0000313" key="5">
    <source>
        <dbReference type="Proteomes" id="UP000663828"/>
    </source>
</evidence>
<evidence type="ECO:0000256" key="3">
    <source>
        <dbReference type="PROSITE-ProRule" id="PRU00023"/>
    </source>
</evidence>
<dbReference type="SUPFAM" id="SSF48403">
    <property type="entry name" value="Ankyrin repeat"/>
    <property type="match status" value="2"/>
</dbReference>
<gene>
    <name evidence="4" type="ORF">XAT740_LOCUS13793</name>
</gene>
<keyword evidence="1" id="KW-0677">Repeat</keyword>
<dbReference type="InterPro" id="IPR050663">
    <property type="entry name" value="Ankyrin-SOCS_Box"/>
</dbReference>
<protein>
    <submittedName>
        <fullName evidence="4">Uncharacterized protein</fullName>
    </submittedName>
</protein>
<dbReference type="GO" id="GO:0045944">
    <property type="term" value="P:positive regulation of transcription by RNA polymerase II"/>
    <property type="evidence" value="ECO:0007669"/>
    <property type="project" value="TreeGrafter"/>
</dbReference>
<evidence type="ECO:0000313" key="4">
    <source>
        <dbReference type="EMBL" id="CAF1012400.1"/>
    </source>
</evidence>
<keyword evidence="5" id="KW-1185">Reference proteome</keyword>
<name>A0A814HLB7_ADIRI</name>
<dbReference type="PANTHER" id="PTHR24193">
    <property type="entry name" value="ANKYRIN REPEAT PROTEIN"/>
    <property type="match status" value="1"/>
</dbReference>
<dbReference type="Pfam" id="PF12796">
    <property type="entry name" value="Ank_2"/>
    <property type="match status" value="2"/>
</dbReference>
<feature type="repeat" description="ANK" evidence="3">
    <location>
        <begin position="191"/>
        <end position="216"/>
    </location>
</feature>
<dbReference type="PANTHER" id="PTHR24193:SF121">
    <property type="entry name" value="ADA2A-CONTAINING COMPLEX COMPONENT 3, ISOFORM D"/>
    <property type="match status" value="1"/>
</dbReference>
<feature type="repeat" description="ANK" evidence="3">
    <location>
        <begin position="91"/>
        <end position="123"/>
    </location>
</feature>
<dbReference type="InterPro" id="IPR002110">
    <property type="entry name" value="Ankyrin_rpt"/>
</dbReference>
<dbReference type="SMART" id="SM00248">
    <property type="entry name" value="ANK"/>
    <property type="match status" value="9"/>
</dbReference>
<dbReference type="AlphaFoldDB" id="A0A814HLB7"/>
<dbReference type="PROSITE" id="PS50088">
    <property type="entry name" value="ANK_REPEAT"/>
    <property type="match status" value="3"/>
</dbReference>
<evidence type="ECO:0000256" key="2">
    <source>
        <dbReference type="ARBA" id="ARBA00023043"/>
    </source>
</evidence>
<comment type="caution">
    <text evidence="4">The sequence shown here is derived from an EMBL/GenBank/DDBJ whole genome shotgun (WGS) entry which is preliminary data.</text>
</comment>
<dbReference type="Gene3D" id="1.25.40.20">
    <property type="entry name" value="Ankyrin repeat-containing domain"/>
    <property type="match status" value="3"/>
</dbReference>
<dbReference type="GO" id="GO:0005634">
    <property type="term" value="C:nucleus"/>
    <property type="evidence" value="ECO:0007669"/>
    <property type="project" value="TreeGrafter"/>
</dbReference>
<dbReference type="Proteomes" id="UP000663828">
    <property type="component" value="Unassembled WGS sequence"/>
</dbReference>
<accession>A0A814HLB7</accession>
<organism evidence="4 5">
    <name type="scientific">Adineta ricciae</name>
    <name type="common">Rotifer</name>
    <dbReference type="NCBI Taxonomy" id="249248"/>
    <lineage>
        <taxon>Eukaryota</taxon>
        <taxon>Metazoa</taxon>
        <taxon>Spiralia</taxon>
        <taxon>Gnathifera</taxon>
        <taxon>Rotifera</taxon>
        <taxon>Eurotatoria</taxon>
        <taxon>Bdelloidea</taxon>
        <taxon>Adinetida</taxon>
        <taxon>Adinetidae</taxon>
        <taxon>Adineta</taxon>
    </lineage>
</organism>
<dbReference type="EMBL" id="CAJNOR010000809">
    <property type="protein sequence ID" value="CAF1012400.1"/>
    <property type="molecule type" value="Genomic_DNA"/>
</dbReference>
<dbReference type="PROSITE" id="PS50297">
    <property type="entry name" value="ANK_REP_REGION"/>
    <property type="match status" value="2"/>
</dbReference>
<evidence type="ECO:0000256" key="1">
    <source>
        <dbReference type="ARBA" id="ARBA00022737"/>
    </source>
</evidence>
<feature type="repeat" description="ANK" evidence="3">
    <location>
        <begin position="124"/>
        <end position="156"/>
    </location>
</feature>
<sequence>MDDIDASLLNATQTNDIDSLKALLLSTANPTTYLNRLYNISESQICTLLMIACLNSYEELVRMLLDSFSIDLEVLNIVKINVNQQTLKVYENTTVLWVAAAYNNFNLIRLFIEHGAHVNHRIKTNSTPLRCVCFHGSVPLARYLITNGADVRIKKERNDTNLILSVFREHVDLVHYLVDELGCDVNECDDEHRSSLYLAVERGSYELVEFLINRGARNLPIKYDRTTPLMLAAEKRRADLVNLIGSHCSIFEQIEAEELLASVYACQEYGACDLQKTWQHLLHALQLRLAHQLPKSMQCSTHEVFQHRRECQTSAQLQEIRTNHTNLHIEALLVRERILGPKNFKYHHSLLLRGTTLIHSNQYQQGIALWMYTLQLQEQHAVPISSKHLRYLVKTLAGIIYKSSCVRLEDLCQLIRVATKKLDQDSKEFDFDLLTLLFLITMTCKVFSMQTPDTNRNESDIFHRLIYSINRKQYATRLDGSTLLQLSLSELTSSSDTSISRICKYPCFQTVRTLLQCGADIDATDKKQNTALHIFVSNTNELDESIFQILCANRAHLDWTNMFSATPLDLISNVRLKKILQVKTQLKLKCLCARLIQKCHLPFREVLTYSLVAFVERH</sequence>